<sequence length="308" mass="34902">MDPFYVSHPLVKNAWKNGPNFKEVAGENPNGEVYIYFSSNGLYYPNTEENFHKSIIEKDRYDFFNFRSKGAATHVFLRDVHKQWYVTGISRSLPDLPSVIEFLRDRYKGKTIITVGSSAGAYAAIIAGVQLQAKRVFAFAPQLDLISLAEKSDWKDYELVQQFKNVYTFCSIASAAEVATSVKSNCIYYFAQIDSKEDQEDIQLALKSKTITPLLFQGNAHGVPIIAPLLPKLLASSAEDLSSLAQRSSQWGQHRFGFHLIGIRYVPLLLKYKLYQLLKKYALKPIVQVKKEIASRKRQAATKPESRC</sequence>
<evidence type="ECO:0000313" key="1">
    <source>
        <dbReference type="EMBL" id="WPJ97369.1"/>
    </source>
</evidence>
<evidence type="ECO:0000313" key="2">
    <source>
        <dbReference type="Proteomes" id="UP001324993"/>
    </source>
</evidence>
<keyword evidence="2" id="KW-1185">Reference proteome</keyword>
<accession>A0ABZ0RWI8</accession>
<dbReference type="Gene3D" id="3.40.50.1820">
    <property type="entry name" value="alpha/beta hydrolase"/>
    <property type="match status" value="1"/>
</dbReference>
<gene>
    <name evidence="1" type="ORF">SH580_06560</name>
</gene>
<name>A0ABZ0RWI8_9BACT</name>
<dbReference type="Proteomes" id="UP001324993">
    <property type="component" value="Chromosome"/>
</dbReference>
<dbReference type="EMBL" id="CP138858">
    <property type="protein sequence ID" value="WPJ97369.1"/>
    <property type="molecule type" value="Genomic_DNA"/>
</dbReference>
<proteinExistence type="predicted"/>
<protein>
    <submittedName>
        <fullName evidence="1">Uncharacterized protein</fullName>
    </submittedName>
</protein>
<dbReference type="RefSeq" id="WP_319834213.1">
    <property type="nucleotide sequence ID" value="NZ_CP138858.1"/>
</dbReference>
<dbReference type="SUPFAM" id="SSF53474">
    <property type="entry name" value="alpha/beta-Hydrolases"/>
    <property type="match status" value="1"/>
</dbReference>
<dbReference type="InterPro" id="IPR029058">
    <property type="entry name" value="AB_hydrolase_fold"/>
</dbReference>
<organism evidence="1 2">
    <name type="scientific">Coraliomargarita algicola</name>
    <dbReference type="NCBI Taxonomy" id="3092156"/>
    <lineage>
        <taxon>Bacteria</taxon>
        <taxon>Pseudomonadati</taxon>
        <taxon>Verrucomicrobiota</taxon>
        <taxon>Opitutia</taxon>
        <taxon>Puniceicoccales</taxon>
        <taxon>Coraliomargaritaceae</taxon>
        <taxon>Coraliomargarita</taxon>
    </lineage>
</organism>
<reference evidence="1 2" key="1">
    <citation type="submission" date="2023-11" db="EMBL/GenBank/DDBJ databases">
        <title>Coraliomargarita sp. nov., isolated from marine algae.</title>
        <authorList>
            <person name="Lee J.K."/>
            <person name="Baek J.H."/>
            <person name="Kim J.M."/>
            <person name="Choi D.G."/>
            <person name="Jeon C.O."/>
        </authorList>
    </citation>
    <scope>NUCLEOTIDE SEQUENCE [LARGE SCALE GENOMIC DNA]</scope>
    <source>
        <strain evidence="1 2">J2-16</strain>
    </source>
</reference>